<feature type="non-terminal residue" evidence="2">
    <location>
        <position position="291"/>
    </location>
</feature>
<gene>
    <name evidence="2" type="ORF">BN1708_002285</name>
</gene>
<dbReference type="AlphaFoldDB" id="A0A0G4KLI9"/>
<sequence>VDGGKGPYQGGFREDSDKEGRGFTSVTKLGDVMGGVDVVVASRRRATWTVAESWLIPPDGCIKGRGACYLPSLHSDVAHDGPSISKSRCEARERLFLWCRNVPGSYRSLVGALPSMPISTKSKDRPNMANTLPFGRHRATGGALRIECRMKGRHEDEVIAAAAAPVAPPRVIAHDPASADGRSRGQEAHATWAIIKGAEAPMIRSRRLANTAAMSGLLKGGGFFDHELRVPDVPSRSEEPRLRLDTQGKQDCWQSRAGFLSAHKRTVDVAPAWLQMHLWVSLIRGRGGFFL</sequence>
<feature type="compositionally biased region" description="Basic and acidic residues" evidence="1">
    <location>
        <begin position="12"/>
        <end position="21"/>
    </location>
</feature>
<dbReference type="EMBL" id="CVQH01002224">
    <property type="protein sequence ID" value="CRK09810.1"/>
    <property type="molecule type" value="Genomic_DNA"/>
</dbReference>
<keyword evidence="3" id="KW-1185">Reference proteome</keyword>
<evidence type="ECO:0000313" key="2">
    <source>
        <dbReference type="EMBL" id="CRK09810.1"/>
    </source>
</evidence>
<feature type="non-terminal residue" evidence="2">
    <location>
        <position position="1"/>
    </location>
</feature>
<feature type="region of interest" description="Disordered" evidence="1">
    <location>
        <begin position="1"/>
        <end position="23"/>
    </location>
</feature>
<protein>
    <submittedName>
        <fullName evidence="2">Uncharacterized protein</fullName>
    </submittedName>
</protein>
<dbReference type="Proteomes" id="UP000044602">
    <property type="component" value="Unassembled WGS sequence"/>
</dbReference>
<evidence type="ECO:0000256" key="1">
    <source>
        <dbReference type="SAM" id="MobiDB-lite"/>
    </source>
</evidence>
<evidence type="ECO:0000313" key="3">
    <source>
        <dbReference type="Proteomes" id="UP000044602"/>
    </source>
</evidence>
<organism evidence="2 3">
    <name type="scientific">Verticillium longisporum</name>
    <name type="common">Verticillium dahliae var. longisporum</name>
    <dbReference type="NCBI Taxonomy" id="100787"/>
    <lineage>
        <taxon>Eukaryota</taxon>
        <taxon>Fungi</taxon>
        <taxon>Dikarya</taxon>
        <taxon>Ascomycota</taxon>
        <taxon>Pezizomycotina</taxon>
        <taxon>Sordariomycetes</taxon>
        <taxon>Hypocreomycetidae</taxon>
        <taxon>Glomerellales</taxon>
        <taxon>Plectosphaerellaceae</taxon>
        <taxon>Verticillium</taxon>
    </lineage>
</organism>
<accession>A0A0G4KLI9</accession>
<reference evidence="2 3" key="1">
    <citation type="submission" date="2015-05" db="EMBL/GenBank/DDBJ databases">
        <authorList>
            <person name="Wang D.B."/>
            <person name="Wang M."/>
        </authorList>
    </citation>
    <scope>NUCLEOTIDE SEQUENCE [LARGE SCALE GENOMIC DNA]</scope>
    <source>
        <strain evidence="2">VL1</strain>
    </source>
</reference>
<name>A0A0G4KLI9_VERLO</name>
<proteinExistence type="predicted"/>